<evidence type="ECO:0000313" key="3">
    <source>
        <dbReference type="Proteomes" id="UP001430396"/>
    </source>
</evidence>
<dbReference type="Proteomes" id="UP001430396">
    <property type="component" value="Unassembled WGS sequence"/>
</dbReference>
<sequence length="462" mass="49343">MSLTSQQYAALAKDSYDKPPETGENSRTVVIGDVSYKRLEYVDSPSGYQGIIYRRIDTNEIVVAHRGTETERELKQDGVYTDGGMVAARHNRQAAEAIELTKDALVYAQKVGKDGKVPAVTVTVTVTGHSLGGNLAQVTAHHFGLKGETFNAYGAVSLDRRIPEGGADVINHVMAGDAVSAASKHYGQVRIYATPQEVAALQKAGYANDRSVLDDRNPAVAKLLADSHRMHNFLPVDGNGKPDRSVLEDPKAQQLAQQYAPMIDKYRDDVEVLRGGLTLGARGGHGLAVDAIDRLRGPLEAGAGTTEMAAARWQAVQQRMHSENTPTYVAPGWKMPIGGSGSEVAASAASRGRFGEPAAASVPNDPLYQAIQSKLPAGTSPAEAMHATVEAKRAGIMRPDQLQGVTVHDNAAWIVGTTPGFRTKVDLSETAPPLQESIRQSQALDAQRSQPDVALQSPARVM</sequence>
<reference evidence="2" key="1">
    <citation type="submission" date="2021-02" db="EMBL/GenBank/DDBJ databases">
        <title>Copper resistance gene diversity in local Xanthomonas species at agrochemical polluted sites in Trinidad, Trinidad and Tobago.</title>
        <authorList>
            <person name="Ramnarine S.D.B.J."/>
            <person name="Ramsubhag A."/>
            <person name="Jayaraman J."/>
        </authorList>
    </citation>
    <scope>NUCLEOTIDE SEQUENCE</scope>
    <source>
        <strain evidence="2">CaNP6A</strain>
    </source>
</reference>
<protein>
    <recommendedName>
        <fullName evidence="4">DUF6792 domain-containing protein</fullName>
    </recommendedName>
</protein>
<evidence type="ECO:0008006" key="4">
    <source>
        <dbReference type="Google" id="ProtNLM"/>
    </source>
</evidence>
<dbReference type="InterPro" id="IPR029058">
    <property type="entry name" value="AB_hydrolase_fold"/>
</dbReference>
<dbReference type="Gene3D" id="3.40.50.1820">
    <property type="entry name" value="alpha/beta hydrolase"/>
    <property type="match status" value="1"/>
</dbReference>
<comment type="caution">
    <text evidence="2">The sequence shown here is derived from an EMBL/GenBank/DDBJ whole genome shotgun (WGS) entry which is preliminary data.</text>
</comment>
<feature type="region of interest" description="Disordered" evidence="1">
    <location>
        <begin position="442"/>
        <end position="462"/>
    </location>
</feature>
<dbReference type="Pfam" id="PF26363">
    <property type="entry name" value="Phospholipase-like"/>
    <property type="match status" value="1"/>
</dbReference>
<dbReference type="EMBL" id="JAFFQI010000155">
    <property type="protein sequence ID" value="MCD0265028.1"/>
    <property type="molecule type" value="Genomic_DNA"/>
</dbReference>
<name>A0ABS8NSY5_9XANT</name>
<dbReference type="SUPFAM" id="SSF53474">
    <property type="entry name" value="alpha/beta-Hydrolases"/>
    <property type="match status" value="1"/>
</dbReference>
<keyword evidence="3" id="KW-1185">Reference proteome</keyword>
<evidence type="ECO:0000256" key="1">
    <source>
        <dbReference type="SAM" id="MobiDB-lite"/>
    </source>
</evidence>
<proteinExistence type="predicted"/>
<accession>A0ABS8NSY5</accession>
<dbReference type="RefSeq" id="WP_230434077.1">
    <property type="nucleotide sequence ID" value="NZ_JAFFQI010000155.1"/>
</dbReference>
<evidence type="ECO:0000313" key="2">
    <source>
        <dbReference type="EMBL" id="MCD0265028.1"/>
    </source>
</evidence>
<organism evidence="2 3">
    <name type="scientific">Xanthomonas melonis</name>
    <dbReference type="NCBI Taxonomy" id="56456"/>
    <lineage>
        <taxon>Bacteria</taxon>
        <taxon>Pseudomonadati</taxon>
        <taxon>Pseudomonadota</taxon>
        <taxon>Gammaproteobacteria</taxon>
        <taxon>Lysobacterales</taxon>
        <taxon>Lysobacteraceae</taxon>
        <taxon>Xanthomonas</taxon>
    </lineage>
</organism>
<gene>
    <name evidence="2" type="ORF">JWH11_00945</name>
</gene>